<organism evidence="1 2">
    <name type="scientific">Daphnia magna</name>
    <dbReference type="NCBI Taxonomy" id="35525"/>
    <lineage>
        <taxon>Eukaryota</taxon>
        <taxon>Metazoa</taxon>
        <taxon>Ecdysozoa</taxon>
        <taxon>Arthropoda</taxon>
        <taxon>Crustacea</taxon>
        <taxon>Branchiopoda</taxon>
        <taxon>Diplostraca</taxon>
        <taxon>Cladocera</taxon>
        <taxon>Anomopoda</taxon>
        <taxon>Daphniidae</taxon>
        <taxon>Daphnia</taxon>
    </lineage>
</organism>
<accession>A0ABR0B7Z6</accession>
<reference evidence="1 2" key="1">
    <citation type="journal article" date="2023" name="Nucleic Acids Res.">
        <title>The hologenome of Daphnia magna reveals possible DNA methylation and microbiome-mediated evolution of the host genome.</title>
        <authorList>
            <person name="Chaturvedi A."/>
            <person name="Li X."/>
            <person name="Dhandapani V."/>
            <person name="Marshall H."/>
            <person name="Kissane S."/>
            <person name="Cuenca-Cambronero M."/>
            <person name="Asole G."/>
            <person name="Calvet F."/>
            <person name="Ruiz-Romero M."/>
            <person name="Marangio P."/>
            <person name="Guigo R."/>
            <person name="Rago D."/>
            <person name="Mirbahai L."/>
            <person name="Eastwood N."/>
            <person name="Colbourne J.K."/>
            <person name="Zhou J."/>
            <person name="Mallon E."/>
            <person name="Orsini L."/>
        </authorList>
    </citation>
    <scope>NUCLEOTIDE SEQUENCE [LARGE SCALE GENOMIC DNA]</scope>
    <source>
        <strain evidence="1">LRV0_1</strain>
    </source>
</reference>
<name>A0ABR0B7Z6_9CRUS</name>
<dbReference type="Proteomes" id="UP001234178">
    <property type="component" value="Unassembled WGS sequence"/>
</dbReference>
<evidence type="ECO:0000313" key="2">
    <source>
        <dbReference type="Proteomes" id="UP001234178"/>
    </source>
</evidence>
<evidence type="ECO:0000313" key="1">
    <source>
        <dbReference type="EMBL" id="KAK4037801.1"/>
    </source>
</evidence>
<proteinExistence type="predicted"/>
<protein>
    <submittedName>
        <fullName evidence="1">Uncharacterized protein</fullName>
    </submittedName>
</protein>
<gene>
    <name evidence="1" type="ORF">OUZ56_029830</name>
</gene>
<keyword evidence="2" id="KW-1185">Reference proteome</keyword>
<sequence>MKARSDISLECPTALLRAVKTKKNYIHRTSKSDIGLFGGYQKGVLNIRPRNLSDIRRTALCYVGSYYQSSILPSFLVLQAFYADAD</sequence>
<dbReference type="EMBL" id="JAOYFB010000040">
    <property type="protein sequence ID" value="KAK4037801.1"/>
    <property type="molecule type" value="Genomic_DNA"/>
</dbReference>
<comment type="caution">
    <text evidence="1">The sequence shown here is derived from an EMBL/GenBank/DDBJ whole genome shotgun (WGS) entry which is preliminary data.</text>
</comment>